<evidence type="ECO:0000256" key="1">
    <source>
        <dbReference type="ARBA" id="ARBA00001947"/>
    </source>
</evidence>
<reference evidence="7 8" key="1">
    <citation type="journal article" date="2019" name="Indoor Air">
        <title>Impacts of indoor surface finishes on bacterial viability.</title>
        <authorList>
            <person name="Hu J."/>
            <person name="Maamar S.B."/>
            <person name="Glawe A.J."/>
            <person name="Gottel N."/>
            <person name="Gilbert J.A."/>
            <person name="Hartmann E.M."/>
        </authorList>
    </citation>
    <scope>NUCLEOTIDE SEQUENCE [LARGE SCALE GENOMIC DNA]</scope>
    <source>
        <strain evidence="7 8">AF060A6</strain>
    </source>
</reference>
<dbReference type="SUPFAM" id="SSF55186">
    <property type="entry name" value="ThrRS/AlaRS common domain"/>
    <property type="match status" value="1"/>
</dbReference>
<protein>
    <submittedName>
        <fullName evidence="7">Alanyl-tRNA editing protein</fullName>
    </submittedName>
</protein>
<dbReference type="SMART" id="SM00863">
    <property type="entry name" value="tRNA_SAD"/>
    <property type="match status" value="1"/>
</dbReference>
<dbReference type="Pfam" id="PF07973">
    <property type="entry name" value="tRNA_SAD"/>
    <property type="match status" value="1"/>
</dbReference>
<keyword evidence="8" id="KW-1185">Reference proteome</keyword>
<dbReference type="InterPro" id="IPR009000">
    <property type="entry name" value="Transl_B-barrel_sf"/>
</dbReference>
<evidence type="ECO:0000256" key="2">
    <source>
        <dbReference type="ARBA" id="ARBA00004496"/>
    </source>
</evidence>
<name>A0A4S3PI75_9BACI</name>
<evidence type="ECO:0000259" key="6">
    <source>
        <dbReference type="PROSITE" id="PS50860"/>
    </source>
</evidence>
<feature type="domain" description="Alanyl-transfer RNA synthetases family profile" evidence="6">
    <location>
        <begin position="1"/>
        <end position="236"/>
    </location>
</feature>
<dbReference type="AlphaFoldDB" id="A0A4S3PI75"/>
<dbReference type="InterPro" id="IPR051335">
    <property type="entry name" value="Alanyl-tRNA_Editing_Enzymes"/>
</dbReference>
<keyword evidence="5" id="KW-0175">Coiled coil</keyword>
<keyword evidence="4" id="KW-0862">Zinc</keyword>
<comment type="cofactor">
    <cofactor evidence="1">
        <name>Zn(2+)</name>
        <dbReference type="ChEBI" id="CHEBI:29105"/>
    </cofactor>
</comment>
<dbReference type="GO" id="GO:0006419">
    <property type="term" value="P:alanyl-tRNA aminoacylation"/>
    <property type="evidence" value="ECO:0007669"/>
    <property type="project" value="InterPro"/>
</dbReference>
<evidence type="ECO:0000256" key="4">
    <source>
        <dbReference type="ARBA" id="ARBA00022833"/>
    </source>
</evidence>
<keyword evidence="3" id="KW-0479">Metal-binding</keyword>
<dbReference type="Proteomes" id="UP000306477">
    <property type="component" value="Unassembled WGS sequence"/>
</dbReference>
<dbReference type="InterPro" id="IPR003156">
    <property type="entry name" value="DHHA1_dom"/>
</dbReference>
<dbReference type="InterPro" id="IPR018165">
    <property type="entry name" value="Ala-tRNA-synth_IIc_core"/>
</dbReference>
<dbReference type="OrthoDB" id="9812949at2"/>
<dbReference type="EMBL" id="SLUB01000111">
    <property type="protein sequence ID" value="THE09067.1"/>
    <property type="molecule type" value="Genomic_DNA"/>
</dbReference>
<dbReference type="InterPro" id="IPR018163">
    <property type="entry name" value="Thr/Ala-tRNA-synth_IIc_edit"/>
</dbReference>
<dbReference type="PANTHER" id="PTHR43462:SF1">
    <property type="entry name" value="ALANYL-TRNA EDITING PROTEIN AARSD1"/>
    <property type="match status" value="1"/>
</dbReference>
<feature type="coiled-coil region" evidence="5">
    <location>
        <begin position="252"/>
        <end position="286"/>
    </location>
</feature>
<dbReference type="Pfam" id="PF02272">
    <property type="entry name" value="DHHA1"/>
    <property type="match status" value="1"/>
</dbReference>
<dbReference type="Pfam" id="PF01411">
    <property type="entry name" value="tRNA-synt_2c"/>
    <property type="match status" value="1"/>
</dbReference>
<dbReference type="GO" id="GO:0005524">
    <property type="term" value="F:ATP binding"/>
    <property type="evidence" value="ECO:0007669"/>
    <property type="project" value="InterPro"/>
</dbReference>
<dbReference type="PROSITE" id="PS50860">
    <property type="entry name" value="AA_TRNA_LIGASE_II_ALA"/>
    <property type="match status" value="1"/>
</dbReference>
<dbReference type="GO" id="GO:0005737">
    <property type="term" value="C:cytoplasm"/>
    <property type="evidence" value="ECO:0007669"/>
    <property type="project" value="UniProtKB-SubCell"/>
</dbReference>
<accession>A0A4S3PI75</accession>
<comment type="subcellular location">
    <subcellularLocation>
        <location evidence="2">Cytoplasm</location>
    </subcellularLocation>
</comment>
<dbReference type="GO" id="GO:0003676">
    <property type="term" value="F:nucleic acid binding"/>
    <property type="evidence" value="ECO:0007669"/>
    <property type="project" value="InterPro"/>
</dbReference>
<evidence type="ECO:0000256" key="5">
    <source>
        <dbReference type="SAM" id="Coils"/>
    </source>
</evidence>
<dbReference type="InterPro" id="IPR018164">
    <property type="entry name" value="Ala-tRNA-synth_IIc_N"/>
</dbReference>
<dbReference type="Gene3D" id="3.10.310.40">
    <property type="match status" value="1"/>
</dbReference>
<dbReference type="InterPro" id="IPR012947">
    <property type="entry name" value="tRNA_SAD"/>
</dbReference>
<proteinExistence type="predicted"/>
<dbReference type="RefSeq" id="WP_136381993.1">
    <property type="nucleotide sequence ID" value="NZ_SLUB01000111.1"/>
</dbReference>
<comment type="caution">
    <text evidence="7">The sequence shown here is derived from an EMBL/GenBank/DDBJ whole genome shotgun (WGS) entry which is preliminary data.</text>
</comment>
<dbReference type="Gene3D" id="2.40.30.130">
    <property type="match status" value="1"/>
</dbReference>
<dbReference type="Gene3D" id="3.30.980.10">
    <property type="entry name" value="Threonyl-trna Synthetase, Chain A, domain 2"/>
    <property type="match status" value="1"/>
</dbReference>
<evidence type="ECO:0000313" key="8">
    <source>
        <dbReference type="Proteomes" id="UP000306477"/>
    </source>
</evidence>
<dbReference type="STRING" id="1033734.GCA_000285535_00560"/>
<gene>
    <name evidence="7" type="ORF">E1I69_23835</name>
</gene>
<dbReference type="SUPFAM" id="SSF50447">
    <property type="entry name" value="Translation proteins"/>
    <property type="match status" value="1"/>
</dbReference>
<dbReference type="PANTHER" id="PTHR43462">
    <property type="entry name" value="ALANYL-TRNA EDITING PROTEIN"/>
    <property type="match status" value="1"/>
</dbReference>
<organism evidence="7 8">
    <name type="scientific">Bacillus timonensis</name>
    <dbReference type="NCBI Taxonomy" id="1033734"/>
    <lineage>
        <taxon>Bacteria</taxon>
        <taxon>Bacillati</taxon>
        <taxon>Bacillota</taxon>
        <taxon>Bacilli</taxon>
        <taxon>Bacillales</taxon>
        <taxon>Bacillaceae</taxon>
        <taxon>Bacillus</taxon>
    </lineage>
</organism>
<evidence type="ECO:0000313" key="7">
    <source>
        <dbReference type="EMBL" id="THE09067.1"/>
    </source>
</evidence>
<evidence type="ECO:0000256" key="3">
    <source>
        <dbReference type="ARBA" id="ARBA00022723"/>
    </source>
</evidence>
<dbReference type="GO" id="GO:0046872">
    <property type="term" value="F:metal ion binding"/>
    <property type="evidence" value="ECO:0007669"/>
    <property type="project" value="UniProtKB-KW"/>
</dbReference>
<dbReference type="GO" id="GO:0004813">
    <property type="term" value="F:alanine-tRNA ligase activity"/>
    <property type="evidence" value="ECO:0007669"/>
    <property type="project" value="InterPro"/>
</dbReference>
<dbReference type="GO" id="GO:0002161">
    <property type="term" value="F:aminoacyl-tRNA deacylase activity"/>
    <property type="evidence" value="ECO:0007669"/>
    <property type="project" value="UniProtKB-ARBA"/>
</dbReference>
<sequence>MTKKLYYENPYLTNWTTEVTNMITKDDHCFITLKETAFYPEGGGQPSDTGLIDNIKVMDVFQEAGEVYHKLPHPPENKVVDCQIDWELRYDHMQQHTGQHLLSAICIEEYDAHTSSFHLGKDTVSIDLSVPEFSDEQLLHIENKVNKAIYENQQIKTYFVTKEQAGALPLRKMPDVEGNEMRIVEIEGYDTSACAGTHVSRTGELGLMKLLKTEKSKGNTRVYFIYGGRTLKDYQATHSVLTTLSNQYSTNREGLIEKISKIETENKQYQREIEELKGKINQFLAQELIQTHNEPIITQNFEDKSLKEIQGIAKQINESSNQCVIFTTTLENKLLISHNGSIPVQCGQLFKQELKNYHGKGGGNNSTAQAAFDNVSDLEAFKTFLETKIKEAI</sequence>